<dbReference type="Pfam" id="PF02653">
    <property type="entry name" value="BPD_transp_2"/>
    <property type="match status" value="1"/>
</dbReference>
<dbReference type="AlphaFoldDB" id="A0A1X7DQG9"/>
<accession>A0A1X7DQG9</accession>
<evidence type="ECO:0000313" key="7">
    <source>
        <dbReference type="EMBL" id="SMF19537.1"/>
    </source>
</evidence>
<evidence type="ECO:0000256" key="4">
    <source>
        <dbReference type="ARBA" id="ARBA00022989"/>
    </source>
</evidence>
<dbReference type="RefSeq" id="WP_085082533.1">
    <property type="nucleotide sequence ID" value="NZ_FXAK01000001.1"/>
</dbReference>
<dbReference type="GO" id="GO:0005886">
    <property type="term" value="C:plasma membrane"/>
    <property type="evidence" value="ECO:0007669"/>
    <property type="project" value="UniProtKB-SubCell"/>
</dbReference>
<keyword evidence="5 6" id="KW-0472">Membrane</keyword>
<evidence type="ECO:0000256" key="5">
    <source>
        <dbReference type="ARBA" id="ARBA00023136"/>
    </source>
</evidence>
<dbReference type="EMBL" id="FXAK01000001">
    <property type="protein sequence ID" value="SMF19537.1"/>
    <property type="molecule type" value="Genomic_DNA"/>
</dbReference>
<name>A0A1X7DQG9_9PROT</name>
<evidence type="ECO:0000256" key="1">
    <source>
        <dbReference type="ARBA" id="ARBA00004651"/>
    </source>
</evidence>
<sequence length="350" mass="37263">MNAFETVAPAGHAGRRRGWLVPALILLLVFAALPALLAGFDRGYFYQIANLALIFVLLSASMHLVTGVAGLLHLGHAAFYGVGAYTAALLTSKLGLGFTVTLPLSGLVAALVAFLVALPTMRLVSIYFAVATLAIGQMLYLVMLNWVDFTKGPNGIIVTRGFELFGFSLSGRIATYYTVAAVVTLSVVAISRLSHSYYGNALRSIREDDQCADAMGVRTVRLKMEAFTLSAFFAGVAGSLWAHMTGYISPGDFKFSESILILAMVVVGGLGSLPGAIIGALLLILLPEGLRGLGDFRNIMVGLVMFLSILLLPKGLLGEVSALRLVRRQLGAAWRHTGDGERKGEGIGWR</sequence>
<keyword evidence="4 6" id="KW-1133">Transmembrane helix</keyword>
<feature type="transmembrane region" description="Helical" evidence="6">
    <location>
        <begin position="260"/>
        <end position="286"/>
    </location>
</feature>
<dbReference type="InterPro" id="IPR001851">
    <property type="entry name" value="ABC_transp_permease"/>
</dbReference>
<feature type="transmembrane region" description="Helical" evidence="6">
    <location>
        <begin position="20"/>
        <end position="40"/>
    </location>
</feature>
<proteinExistence type="predicted"/>
<feature type="transmembrane region" description="Helical" evidence="6">
    <location>
        <begin position="94"/>
        <end position="117"/>
    </location>
</feature>
<evidence type="ECO:0000313" key="8">
    <source>
        <dbReference type="Proteomes" id="UP000192936"/>
    </source>
</evidence>
<dbReference type="CDD" id="cd06581">
    <property type="entry name" value="TM_PBP1_LivM_like"/>
    <property type="match status" value="1"/>
</dbReference>
<dbReference type="Proteomes" id="UP000192936">
    <property type="component" value="Unassembled WGS sequence"/>
</dbReference>
<feature type="transmembrane region" description="Helical" evidence="6">
    <location>
        <begin position="298"/>
        <end position="317"/>
    </location>
</feature>
<keyword evidence="2" id="KW-1003">Cell membrane</keyword>
<dbReference type="PANTHER" id="PTHR30482">
    <property type="entry name" value="HIGH-AFFINITY BRANCHED-CHAIN AMINO ACID TRANSPORT SYSTEM PERMEASE"/>
    <property type="match status" value="1"/>
</dbReference>
<gene>
    <name evidence="7" type="ORF">SAMN02982917_0832</name>
</gene>
<protein>
    <submittedName>
        <fullName evidence="7">Amino acid/amide ABC transporter membrane protein 2, HAAT family</fullName>
    </submittedName>
</protein>
<evidence type="ECO:0000256" key="2">
    <source>
        <dbReference type="ARBA" id="ARBA00022475"/>
    </source>
</evidence>
<organism evidence="7 8">
    <name type="scientific">Azospirillum oryzae</name>
    <dbReference type="NCBI Taxonomy" id="286727"/>
    <lineage>
        <taxon>Bacteria</taxon>
        <taxon>Pseudomonadati</taxon>
        <taxon>Pseudomonadota</taxon>
        <taxon>Alphaproteobacteria</taxon>
        <taxon>Rhodospirillales</taxon>
        <taxon>Azospirillaceae</taxon>
        <taxon>Azospirillum</taxon>
    </lineage>
</organism>
<feature type="transmembrane region" description="Helical" evidence="6">
    <location>
        <begin position="52"/>
        <end position="74"/>
    </location>
</feature>
<dbReference type="PANTHER" id="PTHR30482:SF10">
    <property type="entry name" value="HIGH-AFFINITY BRANCHED-CHAIN AMINO ACID TRANSPORT PROTEIN BRAE"/>
    <property type="match status" value="1"/>
</dbReference>
<feature type="transmembrane region" description="Helical" evidence="6">
    <location>
        <begin position="174"/>
        <end position="193"/>
    </location>
</feature>
<comment type="subcellular location">
    <subcellularLocation>
        <location evidence="1">Cell membrane</location>
        <topology evidence="1">Multi-pass membrane protein</topology>
    </subcellularLocation>
</comment>
<evidence type="ECO:0000256" key="3">
    <source>
        <dbReference type="ARBA" id="ARBA00022692"/>
    </source>
</evidence>
<dbReference type="GO" id="GO:0015658">
    <property type="term" value="F:branched-chain amino acid transmembrane transporter activity"/>
    <property type="evidence" value="ECO:0007669"/>
    <property type="project" value="InterPro"/>
</dbReference>
<feature type="transmembrane region" description="Helical" evidence="6">
    <location>
        <begin position="226"/>
        <end position="248"/>
    </location>
</feature>
<dbReference type="InterPro" id="IPR043428">
    <property type="entry name" value="LivM-like"/>
</dbReference>
<keyword evidence="3 6" id="KW-0812">Transmembrane</keyword>
<dbReference type="STRING" id="286727.SAMN02982917_0832"/>
<feature type="transmembrane region" description="Helical" evidence="6">
    <location>
        <begin position="124"/>
        <end position="143"/>
    </location>
</feature>
<reference evidence="7 8" key="1">
    <citation type="submission" date="2017-04" db="EMBL/GenBank/DDBJ databases">
        <authorList>
            <person name="Afonso C.L."/>
            <person name="Miller P.J."/>
            <person name="Scott M.A."/>
            <person name="Spackman E."/>
            <person name="Goraichik I."/>
            <person name="Dimitrov K.M."/>
            <person name="Suarez D.L."/>
            <person name="Swayne D.E."/>
        </authorList>
    </citation>
    <scope>NUCLEOTIDE SEQUENCE [LARGE SCALE GENOMIC DNA]</scope>
    <source>
        <strain evidence="7 8">A2P</strain>
    </source>
</reference>
<evidence type="ECO:0000256" key="6">
    <source>
        <dbReference type="SAM" id="Phobius"/>
    </source>
</evidence>